<gene>
    <name evidence="1" type="ORF">BDP27DRAFT_256060</name>
</gene>
<evidence type="ECO:0000313" key="2">
    <source>
        <dbReference type="Proteomes" id="UP000772434"/>
    </source>
</evidence>
<comment type="caution">
    <text evidence="1">The sequence shown here is derived from an EMBL/GenBank/DDBJ whole genome shotgun (WGS) entry which is preliminary data.</text>
</comment>
<protein>
    <submittedName>
        <fullName evidence="1">Uncharacterized protein</fullName>
    </submittedName>
</protein>
<dbReference type="Proteomes" id="UP000772434">
    <property type="component" value="Unassembled WGS sequence"/>
</dbReference>
<proteinExistence type="predicted"/>
<accession>A0A9P5PI05</accession>
<reference evidence="1" key="1">
    <citation type="submission" date="2020-11" db="EMBL/GenBank/DDBJ databases">
        <authorList>
            <consortium name="DOE Joint Genome Institute"/>
            <person name="Ahrendt S."/>
            <person name="Riley R."/>
            <person name="Andreopoulos W."/>
            <person name="Labutti K."/>
            <person name="Pangilinan J."/>
            <person name="Ruiz-Duenas F.J."/>
            <person name="Barrasa J.M."/>
            <person name="Sanchez-Garcia M."/>
            <person name="Camarero S."/>
            <person name="Miyauchi S."/>
            <person name="Serrano A."/>
            <person name="Linde D."/>
            <person name="Babiker R."/>
            <person name="Drula E."/>
            <person name="Ayuso-Fernandez I."/>
            <person name="Pacheco R."/>
            <person name="Padilla G."/>
            <person name="Ferreira P."/>
            <person name="Barriuso J."/>
            <person name="Kellner H."/>
            <person name="Castanera R."/>
            <person name="Alfaro M."/>
            <person name="Ramirez L."/>
            <person name="Pisabarro A.G."/>
            <person name="Kuo A."/>
            <person name="Tritt A."/>
            <person name="Lipzen A."/>
            <person name="He G."/>
            <person name="Yan M."/>
            <person name="Ng V."/>
            <person name="Cullen D."/>
            <person name="Martin F."/>
            <person name="Rosso M.-N."/>
            <person name="Henrissat B."/>
            <person name="Hibbett D."/>
            <person name="Martinez A.T."/>
            <person name="Grigoriev I.V."/>
        </authorList>
    </citation>
    <scope>NUCLEOTIDE SEQUENCE</scope>
    <source>
        <strain evidence="1">AH 40177</strain>
    </source>
</reference>
<dbReference type="AlphaFoldDB" id="A0A9P5PI05"/>
<dbReference type="EMBL" id="JADNRY010000156">
    <property type="protein sequence ID" value="KAF9062997.1"/>
    <property type="molecule type" value="Genomic_DNA"/>
</dbReference>
<name>A0A9P5PI05_9AGAR</name>
<keyword evidence="2" id="KW-1185">Reference proteome</keyword>
<evidence type="ECO:0000313" key="1">
    <source>
        <dbReference type="EMBL" id="KAF9062997.1"/>
    </source>
</evidence>
<sequence length="244" mass="27539">MRGWSTSGMIHALTKCHNVDSFTIIIGEFFGTGTASRPRLIQARSLDIGGTFSGDQYQGIELLNSLIATQLKSLTLRKLGGIRWKLSLLDFISRSQCPLRTLTLHDIPIDQHLLQLLSLVPTLISLTMEIYSNIDDTLLNGLVATPELSISPRLQQFDLVCHYRQTENRHLDNTVPRILAMAESRLRPSSSVESLERFSVKYEVLASSGWDLNSESLLRLQRLNETGMKASIKVVDSFHKLRYR</sequence>
<organism evidence="1 2">
    <name type="scientific">Rhodocollybia butyracea</name>
    <dbReference type="NCBI Taxonomy" id="206335"/>
    <lineage>
        <taxon>Eukaryota</taxon>
        <taxon>Fungi</taxon>
        <taxon>Dikarya</taxon>
        <taxon>Basidiomycota</taxon>
        <taxon>Agaricomycotina</taxon>
        <taxon>Agaricomycetes</taxon>
        <taxon>Agaricomycetidae</taxon>
        <taxon>Agaricales</taxon>
        <taxon>Marasmiineae</taxon>
        <taxon>Omphalotaceae</taxon>
        <taxon>Rhodocollybia</taxon>
    </lineage>
</organism>